<keyword evidence="1" id="KW-1133">Transmembrane helix</keyword>
<evidence type="ECO:0000313" key="2">
    <source>
        <dbReference type="Proteomes" id="UP000695000"/>
    </source>
</evidence>
<proteinExistence type="predicted"/>
<feature type="transmembrane region" description="Helical" evidence="1">
    <location>
        <begin position="30"/>
        <end position="52"/>
    </location>
</feature>
<dbReference type="Proteomes" id="UP000695000">
    <property type="component" value="Unplaced"/>
</dbReference>
<dbReference type="GeneID" id="108561073"/>
<evidence type="ECO:0000313" key="3">
    <source>
        <dbReference type="RefSeq" id="XP_017774336.1"/>
    </source>
</evidence>
<keyword evidence="2" id="KW-1185">Reference proteome</keyword>
<reference evidence="3" key="1">
    <citation type="submission" date="2025-08" db="UniProtKB">
        <authorList>
            <consortium name="RefSeq"/>
        </authorList>
    </citation>
    <scope>IDENTIFICATION</scope>
    <source>
        <tissue evidence="3">Whole Larva</tissue>
    </source>
</reference>
<organism evidence="2 3">
    <name type="scientific">Nicrophorus vespilloides</name>
    <name type="common">Boreal carrion beetle</name>
    <dbReference type="NCBI Taxonomy" id="110193"/>
    <lineage>
        <taxon>Eukaryota</taxon>
        <taxon>Metazoa</taxon>
        <taxon>Ecdysozoa</taxon>
        <taxon>Arthropoda</taxon>
        <taxon>Hexapoda</taxon>
        <taxon>Insecta</taxon>
        <taxon>Pterygota</taxon>
        <taxon>Neoptera</taxon>
        <taxon>Endopterygota</taxon>
        <taxon>Coleoptera</taxon>
        <taxon>Polyphaga</taxon>
        <taxon>Staphyliniformia</taxon>
        <taxon>Silphidae</taxon>
        <taxon>Nicrophorinae</taxon>
        <taxon>Nicrophorus</taxon>
    </lineage>
</organism>
<accession>A0ABM1MID6</accession>
<gene>
    <name evidence="3" type="primary">LOC108561073</name>
</gene>
<keyword evidence="1" id="KW-0812">Transmembrane</keyword>
<protein>
    <submittedName>
        <fullName evidence="3">Uncharacterized protein LOC108561073</fullName>
    </submittedName>
</protein>
<name>A0ABM1MID6_NICVS</name>
<keyword evidence="1" id="KW-0472">Membrane</keyword>
<sequence>MVQNMITPFDDFVYLINNVLLGEEPTFEDFILLLGTIVAFVAFVLWCCFPVVPKEPQTPMHYDGKDYQLKHSRRKVDYCNT</sequence>
<evidence type="ECO:0000256" key="1">
    <source>
        <dbReference type="SAM" id="Phobius"/>
    </source>
</evidence>
<dbReference type="RefSeq" id="XP_017774336.1">
    <property type="nucleotide sequence ID" value="XM_017918847.1"/>
</dbReference>